<evidence type="ECO:0000313" key="2">
    <source>
        <dbReference type="EMBL" id="RKP07916.1"/>
    </source>
</evidence>
<evidence type="ECO:0000313" key="3">
    <source>
        <dbReference type="Proteomes" id="UP000271241"/>
    </source>
</evidence>
<evidence type="ECO:0000256" key="1">
    <source>
        <dbReference type="SAM" id="MobiDB-lite"/>
    </source>
</evidence>
<feature type="region of interest" description="Disordered" evidence="1">
    <location>
        <begin position="174"/>
        <end position="202"/>
    </location>
</feature>
<dbReference type="AlphaFoldDB" id="A0A4P9XPJ7"/>
<dbReference type="EMBL" id="KZ992658">
    <property type="protein sequence ID" value="RKP07916.1"/>
    <property type="molecule type" value="Genomic_DNA"/>
</dbReference>
<protein>
    <submittedName>
        <fullName evidence="2">Uncharacterized protein</fullName>
    </submittedName>
</protein>
<name>A0A4P9XPJ7_9FUNG</name>
<sequence>MDVLASLRSFQELSDVELLAQPSMPACLSWSDDNQLLVVTRAALCVLTANENRSVVGQADFSVAKIMRDTSEDAAGATAIRRRPGKKSADACQSLSLKAPSPMGFRSPSFSSNLKMRLQAMNILPHSRRQQRCIERDRAIVKTRIPSTDTHRRASLMVYAYLATAGADGEQRCQSAHAKMTDGDEEEGEANGTKDNSTQPQHNRMIQHRIEPRFYGLAVSANGMYVATVYYRLLAFCGSKMGQQMPNVCPSSWNVYSQPQYSYRFWDLFDNVYHTSGDTCDQSRTFTRAAAEALQRVDGHAQRCRSMDGFWAPDCVATRDRFYLVDYLHRAGFLAAASALDDAGYNRSSTRQAAIVQTVHLLGQAITEYLDCRQTSLSPVRYVLYLCGDITDASEQPHRRQVC</sequence>
<gene>
    <name evidence="2" type="ORF">THASP1DRAFT_24008</name>
</gene>
<feature type="compositionally biased region" description="Polar residues" evidence="1">
    <location>
        <begin position="193"/>
        <end position="202"/>
    </location>
</feature>
<accession>A0A4P9XPJ7</accession>
<proteinExistence type="predicted"/>
<reference evidence="3" key="1">
    <citation type="journal article" date="2018" name="Nat. Microbiol.">
        <title>Leveraging single-cell genomics to expand the fungal tree of life.</title>
        <authorList>
            <person name="Ahrendt S.R."/>
            <person name="Quandt C.A."/>
            <person name="Ciobanu D."/>
            <person name="Clum A."/>
            <person name="Salamov A."/>
            <person name="Andreopoulos B."/>
            <person name="Cheng J.F."/>
            <person name="Woyke T."/>
            <person name="Pelin A."/>
            <person name="Henrissat B."/>
            <person name="Reynolds N.K."/>
            <person name="Benny G.L."/>
            <person name="Smith M.E."/>
            <person name="James T.Y."/>
            <person name="Grigoriev I.V."/>
        </authorList>
    </citation>
    <scope>NUCLEOTIDE SEQUENCE [LARGE SCALE GENOMIC DNA]</scope>
    <source>
        <strain evidence="3">RSA 1356</strain>
    </source>
</reference>
<dbReference type="Proteomes" id="UP000271241">
    <property type="component" value="Unassembled WGS sequence"/>
</dbReference>
<dbReference type="OrthoDB" id="6021743at2759"/>
<keyword evidence="3" id="KW-1185">Reference proteome</keyword>
<organism evidence="2 3">
    <name type="scientific">Thamnocephalis sphaerospora</name>
    <dbReference type="NCBI Taxonomy" id="78915"/>
    <lineage>
        <taxon>Eukaryota</taxon>
        <taxon>Fungi</taxon>
        <taxon>Fungi incertae sedis</taxon>
        <taxon>Zoopagomycota</taxon>
        <taxon>Zoopagomycotina</taxon>
        <taxon>Zoopagomycetes</taxon>
        <taxon>Zoopagales</taxon>
        <taxon>Sigmoideomycetaceae</taxon>
        <taxon>Thamnocephalis</taxon>
    </lineage>
</organism>